<evidence type="ECO:0000313" key="3">
    <source>
        <dbReference type="Proteomes" id="UP000196239"/>
    </source>
</evidence>
<reference evidence="3" key="1">
    <citation type="submission" date="2015-10" db="EMBL/GenBank/DDBJ databases">
        <authorList>
            <person name="Lehtovirta-Morley L.E."/>
            <person name="Vieille C."/>
        </authorList>
    </citation>
    <scope>NUCLEOTIDE SEQUENCE [LARGE SCALE GENOMIC DNA]</scope>
</reference>
<protein>
    <recommendedName>
        <fullName evidence="1">Gins51 C-terminal domain-containing protein</fullName>
    </recommendedName>
</protein>
<evidence type="ECO:0000259" key="1">
    <source>
        <dbReference type="Pfam" id="PF22090"/>
    </source>
</evidence>
<dbReference type="InterPro" id="IPR054314">
    <property type="entry name" value="Gins51_C"/>
</dbReference>
<dbReference type="Pfam" id="PF22090">
    <property type="entry name" value="Gins51_C"/>
    <property type="match status" value="1"/>
</dbReference>
<dbReference type="CDD" id="cd11714">
    <property type="entry name" value="GINS_A_archaea"/>
    <property type="match status" value="1"/>
</dbReference>
<dbReference type="KEGG" id="ndv:NDEV_0012"/>
<sequence>MEMSETKKIDVNSLYAILLREVENDTVQEVDPNLYHNIAEFLGNIKNHDYDGIESKITESLVKMITEMTSILLKIRIEKATSLDEIDYSNLLDEERFILDSEDELRQRKETILSATLNGRLKLLETVGENHRARSIVVRFLKPMDQIMGTDLQSYGPFDAEDVATLPFENARSLIGKKIAVKVSWED</sequence>
<evidence type="ECO:0000313" key="2">
    <source>
        <dbReference type="EMBL" id="CUR50777.1"/>
    </source>
</evidence>
<name>A0A128A0C1_9ARCH</name>
<gene>
    <name evidence="2" type="ORF">NDEV_0012</name>
</gene>
<keyword evidence="3" id="KW-1185">Reference proteome</keyword>
<dbReference type="AlphaFoldDB" id="A0A128A0C1"/>
<organism evidence="2 3">
    <name type="scientific">Nitrosotalea devaniterrae</name>
    <dbReference type="NCBI Taxonomy" id="1078905"/>
    <lineage>
        <taxon>Archaea</taxon>
        <taxon>Nitrososphaerota</taxon>
        <taxon>Nitrososphaeria</taxon>
        <taxon>Nitrosotaleales</taxon>
        <taxon>Nitrosotaleaceae</taxon>
        <taxon>Nitrosotalea</taxon>
    </lineage>
</organism>
<feature type="domain" description="Gins51 C-terminal" evidence="1">
    <location>
        <begin position="136"/>
        <end position="183"/>
    </location>
</feature>
<dbReference type="EMBL" id="LN890280">
    <property type="protein sequence ID" value="CUR50777.1"/>
    <property type="molecule type" value="Genomic_DNA"/>
</dbReference>
<accession>A0A128A0C1</accession>
<dbReference type="Proteomes" id="UP000196239">
    <property type="component" value="Chromosome 1"/>
</dbReference>
<dbReference type="CDD" id="cd21695">
    <property type="entry name" value="GINS_B_archaea_Gins51"/>
    <property type="match status" value="1"/>
</dbReference>
<dbReference type="Gene3D" id="3.40.5.50">
    <property type="match status" value="1"/>
</dbReference>
<proteinExistence type="predicted"/>